<keyword evidence="5" id="KW-0963">Cytoplasm</keyword>
<sequence length="1074" mass="122378">MNSSKRRQSSAYSDDLSRYEFVDYTSVSHFEKFVTHIEETLYSWGVKNGSYGIFSQEQLANAKAAIAHPSSAEFTRKETLSMADDVFQLTYHYHPTTATTTNAEEDPAEHFYQFNTVQYHPLHRWTDKERLLILKPIQGSIKKKIFNTNKSSVDISQAKQLISACAIAFQNAGCSVPVFVPVGQNRHEIYMGYGVTIQQPDSPINETEMRYNMTLTIPPASHLSYLEGLKTLFLQKLSMHREDYGKSGEAPDSSVYISAVYTYNLKNWFDENWKDWEEILEKETKRRSSFSDDFEAWGDDDHEDDLIKAQDQGSGLIFKRKLEKMNRHHLSFGSFNDPLRTLTLSALFPLIQENEFYEAYDQNMDALTAKQWQILREFAPVNQQRAYLATLMEQVVESWVKDPTNRDFLAPYDDDNDESTNDSVGLMHHLFTAGNRSKFSTQMGASAGTSTASSSTSGLADSVTITKSDAVDNVLTALFHPIAHNEEITRKRSAPCKFDDTKKLILKLKSGSSVPYRSFLWNLLLYSLEEVSSGGGSGSRKNITSFLGFLRMVWIEVLKQIRWHWENSEPIPSLNPYLYDDCSTEEPESIRKTLGIDLRYNILHQKIAMVNCCILRRKQNAPHNGNVRDTDVKPALQVGDLFDRMADNQVPKVSKFQTLLERFVEGGADNDNSEAIEDSITVVLSDLDDDQVSDESDLFVDAVDANPSVSSSIQTNRSQLQQEDEEVEVIVPNMPFTVEELEADEANAVKDPGAIEGESMVHDSLKLLKTGQPMHIPITQDPGFMTEDMITQQADLFEKLGTSTSATQQRAKLQSAQLYSDMQAFKAANPHACLEDFVRWHSPRDWIPDKDGEGGRLSTRMSEPNNIWQELWKWSKRIPCIRQKPLFNLCAEAEKALHFLETISIHELFSIMLPTLGLIAYDTLSDHPITFYSQHVSNGLIQLSSELIDFQWEELRQGKRTFDGIISTIRHQESLMCHAISLLRKLPRQYDLVDKLLLDDQAVVKEGDERSAVFQLFRNDRGIISEPTFREYILYSDCKDLTSPDRILPSRQYAIVKDNEIRIMYTQTTDALFA</sequence>
<evidence type="ECO:0000256" key="4">
    <source>
        <dbReference type="ARBA" id="ARBA00022468"/>
    </source>
</evidence>
<evidence type="ECO:0000256" key="5">
    <source>
        <dbReference type="ARBA" id="ARBA00022490"/>
    </source>
</evidence>
<evidence type="ECO:0000313" key="8">
    <source>
        <dbReference type="Proteomes" id="UP000054107"/>
    </source>
</evidence>
<dbReference type="PANTHER" id="PTHR21422">
    <property type="entry name" value="RAB3 GTPASE-ACTIVATING PROTEIN CATALYTIC SUBUNIT"/>
    <property type="match status" value="1"/>
</dbReference>
<keyword evidence="8" id="KW-1185">Reference proteome</keyword>
<dbReference type="InterPro" id="IPR026147">
    <property type="entry name" value="Rab3GAP1_conserved"/>
</dbReference>
<dbReference type="Pfam" id="PF13890">
    <property type="entry name" value="Rab3-GTPase_cat"/>
    <property type="match status" value="1"/>
</dbReference>
<organism evidence="7 8">
    <name type="scientific">Parasitella parasitica</name>
    <dbReference type="NCBI Taxonomy" id="35722"/>
    <lineage>
        <taxon>Eukaryota</taxon>
        <taxon>Fungi</taxon>
        <taxon>Fungi incertae sedis</taxon>
        <taxon>Mucoromycota</taxon>
        <taxon>Mucoromycotina</taxon>
        <taxon>Mucoromycetes</taxon>
        <taxon>Mucorales</taxon>
        <taxon>Mucorineae</taxon>
        <taxon>Mucoraceae</taxon>
        <taxon>Parasitella</taxon>
    </lineage>
</organism>
<evidence type="ECO:0000259" key="6">
    <source>
        <dbReference type="Pfam" id="PF13890"/>
    </source>
</evidence>
<name>A0A0B7NG19_9FUNG</name>
<dbReference type="GO" id="GO:0005096">
    <property type="term" value="F:GTPase activator activity"/>
    <property type="evidence" value="ECO:0007669"/>
    <property type="project" value="UniProtKB-KW"/>
</dbReference>
<feature type="domain" description="Rab3GAP catalytic subunit conserved" evidence="6">
    <location>
        <begin position="756"/>
        <end position="901"/>
    </location>
</feature>
<comment type="similarity">
    <text evidence="2">Belongs to the Rab3-GAP catalytic subunit family.</text>
</comment>
<dbReference type="InterPro" id="IPR045700">
    <property type="entry name" value="Rab3GAP1"/>
</dbReference>
<evidence type="ECO:0000256" key="2">
    <source>
        <dbReference type="ARBA" id="ARBA00008856"/>
    </source>
</evidence>
<dbReference type="Proteomes" id="UP000054107">
    <property type="component" value="Unassembled WGS sequence"/>
</dbReference>
<accession>A0A0B7NG19</accession>
<dbReference type="EMBL" id="LN733663">
    <property type="protein sequence ID" value="CEP17446.1"/>
    <property type="molecule type" value="Genomic_DNA"/>
</dbReference>
<protein>
    <recommendedName>
        <fullName evidence="3">Rab3 GTPase-activating protein catalytic subunit</fullName>
    </recommendedName>
</protein>
<evidence type="ECO:0000256" key="3">
    <source>
        <dbReference type="ARBA" id="ARBA00015817"/>
    </source>
</evidence>
<dbReference type="STRING" id="35722.A0A0B7NG19"/>
<evidence type="ECO:0000256" key="1">
    <source>
        <dbReference type="ARBA" id="ARBA00004496"/>
    </source>
</evidence>
<keyword evidence="4" id="KW-0343">GTPase activation</keyword>
<comment type="subcellular location">
    <subcellularLocation>
        <location evidence="1">Cytoplasm</location>
    </subcellularLocation>
</comment>
<dbReference type="OrthoDB" id="17346at2759"/>
<proteinExistence type="inferred from homology"/>
<reference evidence="7 8" key="1">
    <citation type="submission" date="2014-09" db="EMBL/GenBank/DDBJ databases">
        <authorList>
            <person name="Ellenberger Sabrina"/>
        </authorList>
    </citation>
    <scope>NUCLEOTIDE SEQUENCE [LARGE SCALE GENOMIC DNA]</scope>
    <source>
        <strain evidence="7 8">CBS 412.66</strain>
    </source>
</reference>
<dbReference type="PANTHER" id="PTHR21422:SF9">
    <property type="entry name" value="RAB3 GTPASE-ACTIVATING PROTEIN CATALYTIC SUBUNIT"/>
    <property type="match status" value="1"/>
</dbReference>
<evidence type="ECO:0000313" key="7">
    <source>
        <dbReference type="EMBL" id="CEP17446.1"/>
    </source>
</evidence>
<dbReference type="AlphaFoldDB" id="A0A0B7NG19"/>
<dbReference type="GO" id="GO:0005737">
    <property type="term" value="C:cytoplasm"/>
    <property type="evidence" value="ECO:0007669"/>
    <property type="project" value="UniProtKB-SubCell"/>
</dbReference>
<gene>
    <name evidence="7" type="primary">PARPA_11743.1 scaffold 44482</name>
</gene>